<sequence length="158" mass="17327">MRRQLKLWLVVLGLCLGLAGGLAIPLTAHAATSRRVLIVYDAINPTANGQQKLAAVQRILASLNLPTQTERLSDYQAGQLTDKAYQGVVTLNNWPQGRLTNAAFLRDRRQFTGRQLHIGSGLDAQEARQFGARRETLYHSNLSCGTGRIGNSCRSART</sequence>
<protein>
    <submittedName>
        <fullName evidence="1">Uncharacterized protein</fullName>
    </submittedName>
</protein>
<dbReference type="EMBL" id="JAVLAM010000001">
    <property type="protein sequence ID" value="MDT7015073.1"/>
    <property type="molecule type" value="Genomic_DNA"/>
</dbReference>
<dbReference type="Proteomes" id="UP001254075">
    <property type="component" value="Unassembled WGS sequence"/>
</dbReference>
<evidence type="ECO:0000313" key="1">
    <source>
        <dbReference type="EMBL" id="MDT7015073.1"/>
    </source>
</evidence>
<proteinExistence type="predicted"/>
<organism evidence="1 2">
    <name type="scientific">Levilactobacillus namurensis</name>
    <dbReference type="NCBI Taxonomy" id="380393"/>
    <lineage>
        <taxon>Bacteria</taxon>
        <taxon>Bacillati</taxon>
        <taxon>Bacillota</taxon>
        <taxon>Bacilli</taxon>
        <taxon>Lactobacillales</taxon>
        <taxon>Lactobacillaceae</taxon>
        <taxon>Levilactobacillus</taxon>
    </lineage>
</organism>
<accession>A0AAW8W9M9</accession>
<gene>
    <name evidence="1" type="ORF">RI532_11835</name>
</gene>
<dbReference type="AlphaFoldDB" id="A0AAW8W9M9"/>
<dbReference type="RefSeq" id="WP_313845508.1">
    <property type="nucleotide sequence ID" value="NZ_JAVLAM010000001.1"/>
</dbReference>
<reference evidence="1" key="1">
    <citation type="submission" date="2023-08" db="EMBL/GenBank/DDBJ databases">
        <authorList>
            <person name="Page C.A."/>
            <person name="Perez-Diaz I.M."/>
        </authorList>
    </citation>
    <scope>NUCLEOTIDE SEQUENCE</scope>
    <source>
        <strain evidence="1">3.8.38</strain>
    </source>
</reference>
<comment type="caution">
    <text evidence="1">The sequence shown here is derived from an EMBL/GenBank/DDBJ whole genome shotgun (WGS) entry which is preliminary data.</text>
</comment>
<name>A0AAW8W9M9_9LACO</name>
<evidence type="ECO:0000313" key="2">
    <source>
        <dbReference type="Proteomes" id="UP001254075"/>
    </source>
</evidence>